<dbReference type="InterPro" id="IPR000515">
    <property type="entry name" value="MetI-like"/>
</dbReference>
<dbReference type="PROSITE" id="PS50928">
    <property type="entry name" value="ABC_TM1"/>
    <property type="match status" value="1"/>
</dbReference>
<evidence type="ECO:0000256" key="1">
    <source>
        <dbReference type="ARBA" id="ARBA00004651"/>
    </source>
</evidence>
<keyword evidence="3" id="KW-1003">Cell membrane</keyword>
<keyword evidence="9 13" id="KW-0472">Membrane</keyword>
<feature type="transmembrane region" description="Helical" evidence="13">
    <location>
        <begin position="229"/>
        <end position="258"/>
    </location>
</feature>
<dbReference type="NCBIfam" id="NF045470">
    <property type="entry name" value="Opp2B"/>
    <property type="match status" value="1"/>
</dbReference>
<evidence type="ECO:0000259" key="14">
    <source>
        <dbReference type="PROSITE" id="PS50928"/>
    </source>
</evidence>
<gene>
    <name evidence="15" type="ordered locus">KNP414_05422</name>
</gene>
<keyword evidence="6 13" id="KW-1133">Transmembrane helix</keyword>
<evidence type="ECO:0000256" key="11">
    <source>
        <dbReference type="ARBA" id="ARBA00038669"/>
    </source>
</evidence>
<comment type="subcellular location">
    <subcellularLocation>
        <location evidence="1 13">Cell membrane</location>
        <topology evidence="1 13">Multi-pass membrane protein</topology>
    </subcellularLocation>
</comment>
<feature type="domain" description="ABC transmembrane type-1" evidence="14">
    <location>
        <begin position="98"/>
        <end position="299"/>
    </location>
</feature>
<comment type="subunit">
    <text evidence="11">The complex is composed of two ATP-binding proteins (NikD and NikE), two transmembrane proteins (NikB and NikC) and a solute-binding protein (NikA).</text>
</comment>
<dbReference type="KEGG" id="pms:KNP414_05422"/>
<protein>
    <recommendedName>
        <fullName evidence="12">Nickel import system permease protein NikB</fullName>
    </recommendedName>
</protein>
<dbReference type="Gene3D" id="1.10.3720.10">
    <property type="entry name" value="MetI-like"/>
    <property type="match status" value="1"/>
</dbReference>
<keyword evidence="8" id="KW-0921">Nickel transport</keyword>
<feature type="transmembrane region" description="Helical" evidence="13">
    <location>
        <begin position="278"/>
        <end position="302"/>
    </location>
</feature>
<dbReference type="InterPro" id="IPR050045">
    <property type="entry name" value="Opp2B"/>
</dbReference>
<evidence type="ECO:0000256" key="13">
    <source>
        <dbReference type="RuleBase" id="RU363032"/>
    </source>
</evidence>
<evidence type="ECO:0000256" key="12">
    <source>
        <dbReference type="ARBA" id="ARBA00044774"/>
    </source>
</evidence>
<dbReference type="HOGENOM" id="CLU_036879_0_2_9"/>
<keyword evidence="2 13" id="KW-0813">Transport</keyword>
<evidence type="ECO:0000256" key="10">
    <source>
        <dbReference type="ARBA" id="ARBA00024202"/>
    </source>
</evidence>
<dbReference type="RefSeq" id="WP_013919099.1">
    <property type="nucleotide sequence ID" value="NC_015690.1"/>
</dbReference>
<evidence type="ECO:0000313" key="16">
    <source>
        <dbReference type="Proteomes" id="UP000006620"/>
    </source>
</evidence>
<evidence type="ECO:0000256" key="4">
    <source>
        <dbReference type="ARBA" id="ARBA00022596"/>
    </source>
</evidence>
<evidence type="ECO:0000256" key="8">
    <source>
        <dbReference type="ARBA" id="ARBA00023112"/>
    </source>
</evidence>
<evidence type="ECO:0000256" key="6">
    <source>
        <dbReference type="ARBA" id="ARBA00022989"/>
    </source>
</evidence>
<dbReference type="Pfam" id="PF19300">
    <property type="entry name" value="BPD_transp_1_N"/>
    <property type="match status" value="1"/>
</dbReference>
<proteinExistence type="inferred from homology"/>
<dbReference type="Proteomes" id="UP000006620">
    <property type="component" value="Chromosome"/>
</dbReference>
<dbReference type="PANTHER" id="PTHR43163:SF6">
    <property type="entry name" value="DIPEPTIDE TRANSPORT SYSTEM PERMEASE PROTEIN DPPB-RELATED"/>
    <property type="match status" value="1"/>
</dbReference>
<dbReference type="AlphaFoldDB" id="F8FI43"/>
<feature type="transmembrane region" description="Helical" evidence="13">
    <location>
        <begin position="176"/>
        <end position="195"/>
    </location>
</feature>
<accession>F8FI43</accession>
<feature type="transmembrane region" description="Helical" evidence="13">
    <location>
        <begin position="138"/>
        <end position="164"/>
    </location>
</feature>
<comment type="similarity">
    <text evidence="10">Belongs to the binding-protein-dependent transport system permease family. OppBC subfamily.</text>
</comment>
<evidence type="ECO:0000256" key="3">
    <source>
        <dbReference type="ARBA" id="ARBA00022475"/>
    </source>
</evidence>
<sequence length="314" mass="34778">MLQRIRSRLLQLFTVLFALSLLTFTLMKLAPGDPVLSLLRVDEMQVTLADEAKLREELGLNRPIHQQYLAWLGNVLRLDFGTSIMKGKPVLQELMDRLPATLELTLGGLAFMALVAVPLGMLAARYPGRLPDHLGRLFALLGASVPLFWLGLILIFIFSLKLQWLPMTGRGEWKGLILPSVTLGFGLAAVHARLLRSGMLESLSQEYVRSARARGLSERRVYFKHVLRAALIPVLTVFGMTFGSLLGGSVVVETLFAWPGLGSMAVEAVFQRDYPLVQGYLMMTGLLIIAANLAVDLLYGWVDPRIRVKGGRVQ</sequence>
<evidence type="ECO:0000256" key="2">
    <source>
        <dbReference type="ARBA" id="ARBA00022448"/>
    </source>
</evidence>
<keyword evidence="7" id="KW-0406">Ion transport</keyword>
<organism evidence="15 16">
    <name type="scientific">Paenibacillus mucilaginosus (strain KNP414)</name>
    <dbReference type="NCBI Taxonomy" id="1036673"/>
    <lineage>
        <taxon>Bacteria</taxon>
        <taxon>Bacillati</taxon>
        <taxon>Bacillota</taxon>
        <taxon>Bacilli</taxon>
        <taxon>Bacillales</taxon>
        <taxon>Paenibacillaceae</taxon>
        <taxon>Paenibacillus</taxon>
    </lineage>
</organism>
<reference evidence="16" key="1">
    <citation type="submission" date="2011-06" db="EMBL/GenBank/DDBJ databases">
        <title>Complete genome sequence of Paenibacillus mucilaginosus KNP414.</title>
        <authorList>
            <person name="Wang J."/>
            <person name="Hu S."/>
            <person name="Hu X."/>
            <person name="Zhang B."/>
            <person name="Dong D."/>
            <person name="Zhang S."/>
            <person name="Zhao K."/>
            <person name="Wu D."/>
        </authorList>
    </citation>
    <scope>NUCLEOTIDE SEQUENCE [LARGE SCALE GENOMIC DNA]</scope>
    <source>
        <strain evidence="16">KNP414</strain>
    </source>
</reference>
<dbReference type="EMBL" id="CP002869">
    <property type="protein sequence ID" value="AEI43946.1"/>
    <property type="molecule type" value="Genomic_DNA"/>
</dbReference>
<keyword evidence="5 13" id="KW-0812">Transmembrane</keyword>
<evidence type="ECO:0000256" key="5">
    <source>
        <dbReference type="ARBA" id="ARBA00022692"/>
    </source>
</evidence>
<keyword evidence="4" id="KW-0533">Nickel</keyword>
<dbReference type="InterPro" id="IPR035906">
    <property type="entry name" value="MetI-like_sf"/>
</dbReference>
<dbReference type="PATRIC" id="fig|1036673.3.peg.5028"/>
<dbReference type="Pfam" id="PF00528">
    <property type="entry name" value="BPD_transp_1"/>
    <property type="match status" value="1"/>
</dbReference>
<reference evidence="15 16" key="2">
    <citation type="journal article" date="2013" name="Genome Announc.">
        <title>Genome Sequence of Growth-Improving Paenibacillus mucilaginosus Strain KNP414.</title>
        <authorList>
            <person name="Lu J.J."/>
            <person name="Wang J.F."/>
            <person name="Hu X.F."/>
        </authorList>
    </citation>
    <scope>NUCLEOTIDE SEQUENCE [LARGE SCALE GENOMIC DNA]</scope>
    <source>
        <strain evidence="15 16">KNP414</strain>
    </source>
</reference>
<dbReference type="InterPro" id="IPR045621">
    <property type="entry name" value="BPD_transp_1_N"/>
</dbReference>
<dbReference type="PANTHER" id="PTHR43163">
    <property type="entry name" value="DIPEPTIDE TRANSPORT SYSTEM PERMEASE PROTEIN DPPB-RELATED"/>
    <property type="match status" value="1"/>
</dbReference>
<feature type="transmembrane region" description="Helical" evidence="13">
    <location>
        <begin position="104"/>
        <end position="126"/>
    </location>
</feature>
<evidence type="ECO:0000256" key="7">
    <source>
        <dbReference type="ARBA" id="ARBA00023065"/>
    </source>
</evidence>
<dbReference type="SUPFAM" id="SSF161098">
    <property type="entry name" value="MetI-like"/>
    <property type="match status" value="1"/>
</dbReference>
<dbReference type="CDD" id="cd06261">
    <property type="entry name" value="TM_PBP2"/>
    <property type="match status" value="1"/>
</dbReference>
<dbReference type="GO" id="GO:0005886">
    <property type="term" value="C:plasma membrane"/>
    <property type="evidence" value="ECO:0007669"/>
    <property type="project" value="UniProtKB-SubCell"/>
</dbReference>
<evidence type="ECO:0000313" key="15">
    <source>
        <dbReference type="EMBL" id="AEI43946.1"/>
    </source>
</evidence>
<name>F8FI43_PAEMK</name>
<evidence type="ECO:0000256" key="9">
    <source>
        <dbReference type="ARBA" id="ARBA00023136"/>
    </source>
</evidence>
<dbReference type="GO" id="GO:0015099">
    <property type="term" value="F:nickel cation transmembrane transporter activity"/>
    <property type="evidence" value="ECO:0007669"/>
    <property type="project" value="InterPro"/>
</dbReference>